<comment type="caution">
    <text evidence="4">The sequence shown here is derived from an EMBL/GenBank/DDBJ whole genome shotgun (WGS) entry which is preliminary data.</text>
</comment>
<dbReference type="SUPFAM" id="SSF56112">
    <property type="entry name" value="Protein kinase-like (PK-like)"/>
    <property type="match status" value="1"/>
</dbReference>
<evidence type="ECO:0000256" key="1">
    <source>
        <dbReference type="SAM" id="MobiDB-lite"/>
    </source>
</evidence>
<evidence type="ECO:0000313" key="5">
    <source>
        <dbReference type="Proteomes" id="UP001281761"/>
    </source>
</evidence>
<dbReference type="PROSITE" id="PS50011">
    <property type="entry name" value="PROTEIN_KINASE_DOM"/>
    <property type="match status" value="1"/>
</dbReference>
<name>A0ABQ9YH53_9EUKA</name>
<organism evidence="4 5">
    <name type="scientific">Blattamonas nauphoetae</name>
    <dbReference type="NCBI Taxonomy" id="2049346"/>
    <lineage>
        <taxon>Eukaryota</taxon>
        <taxon>Metamonada</taxon>
        <taxon>Preaxostyla</taxon>
        <taxon>Oxymonadida</taxon>
        <taxon>Blattamonas</taxon>
    </lineage>
</organism>
<accession>A0ABQ9YH53</accession>
<proteinExistence type="predicted"/>
<keyword evidence="2" id="KW-0812">Transmembrane</keyword>
<dbReference type="InterPro" id="IPR000719">
    <property type="entry name" value="Prot_kinase_dom"/>
</dbReference>
<feature type="region of interest" description="Disordered" evidence="1">
    <location>
        <begin position="223"/>
        <end position="250"/>
    </location>
</feature>
<dbReference type="InterPro" id="IPR001245">
    <property type="entry name" value="Ser-Thr/Tyr_kinase_cat_dom"/>
</dbReference>
<dbReference type="EMBL" id="JARBJD010000008">
    <property type="protein sequence ID" value="KAK2963091.1"/>
    <property type="molecule type" value="Genomic_DNA"/>
</dbReference>
<dbReference type="Pfam" id="PF07714">
    <property type="entry name" value="PK_Tyr_Ser-Thr"/>
    <property type="match status" value="1"/>
</dbReference>
<dbReference type="Gene3D" id="1.10.510.10">
    <property type="entry name" value="Transferase(Phosphotransferase) domain 1"/>
    <property type="match status" value="1"/>
</dbReference>
<feature type="compositionally biased region" description="Polar residues" evidence="1">
    <location>
        <begin position="231"/>
        <end position="243"/>
    </location>
</feature>
<feature type="transmembrane region" description="Helical" evidence="2">
    <location>
        <begin position="40"/>
        <end position="63"/>
    </location>
</feature>
<keyword evidence="5" id="KW-1185">Reference proteome</keyword>
<feature type="domain" description="Protein kinase" evidence="3">
    <location>
        <begin position="5"/>
        <end position="351"/>
    </location>
</feature>
<gene>
    <name evidence="4" type="ORF">BLNAU_2114</name>
</gene>
<evidence type="ECO:0000313" key="4">
    <source>
        <dbReference type="EMBL" id="KAK2963091.1"/>
    </source>
</evidence>
<keyword evidence="2" id="KW-1133">Transmembrane helix</keyword>
<dbReference type="InterPro" id="IPR011009">
    <property type="entry name" value="Kinase-like_dom_sf"/>
</dbReference>
<dbReference type="Proteomes" id="UP001281761">
    <property type="component" value="Unassembled WGS sequence"/>
</dbReference>
<keyword evidence="2" id="KW-0472">Membrane</keyword>
<evidence type="ECO:0000259" key="3">
    <source>
        <dbReference type="PROSITE" id="PS50011"/>
    </source>
</evidence>
<protein>
    <recommendedName>
        <fullName evidence="3">Protein kinase domain-containing protein</fullName>
    </recommendedName>
</protein>
<evidence type="ECO:0000256" key="2">
    <source>
        <dbReference type="SAM" id="Phobius"/>
    </source>
</evidence>
<reference evidence="4 5" key="1">
    <citation type="journal article" date="2022" name="bioRxiv">
        <title>Genomics of Preaxostyla Flagellates Illuminates Evolutionary Transitions and the Path Towards Mitochondrial Loss.</title>
        <authorList>
            <person name="Novak L.V.F."/>
            <person name="Treitli S.C."/>
            <person name="Pyrih J."/>
            <person name="Halakuc P."/>
            <person name="Pipaliya S.V."/>
            <person name="Vacek V."/>
            <person name="Brzon O."/>
            <person name="Soukal P."/>
            <person name="Eme L."/>
            <person name="Dacks J.B."/>
            <person name="Karnkowska A."/>
            <person name="Elias M."/>
            <person name="Hampl V."/>
        </authorList>
    </citation>
    <scope>NUCLEOTIDE SEQUENCE [LARGE SCALE GENOMIC DNA]</scope>
    <source>
        <strain evidence="4">NAU3</strain>
        <tissue evidence="4">Gut</tissue>
    </source>
</reference>
<sequence length="367" mass="41528">MDSKWTARIVFGNGEHTDSFTFLESLKDRKAQSLQKSLPWLIPVLVCSVLLLLAFLIVVVVICRRRRQSAKLDSSTLLSQQELSADDVMKMEVEMHPYPTTNGVIAQNSHEPETAMSSDENMGTNAAFRSLDSRPLGEQVEAMECEGKFAMETVNGQDTLFNRIHKGDGVNSGRRREIERKIVRGMLKMVEKHNLESGTRISPHWILLDRNDSVFIRVESGVEKTDEQDKQSLPNHSQPSESQPRVKDEMEEIRWRAPEQGEKEGELKEGVDGSKVMVFRLGLILWEIETGLVPFGELDAVSAHRNLAAGIGLPLERVFDSSMRELIEECLQIDADQRITLQEALARLEEIPEESAKDEMQEQFAKL</sequence>